<dbReference type="Proteomes" id="UP001168642">
    <property type="component" value="Unassembled WGS sequence"/>
</dbReference>
<protein>
    <submittedName>
        <fullName evidence="1">DUF3024 domain-containing protein</fullName>
    </submittedName>
</protein>
<dbReference type="Pfam" id="PF11225">
    <property type="entry name" value="DUF3024"/>
    <property type="match status" value="1"/>
</dbReference>
<organism evidence="1 2">
    <name type="scientific">Wenyingzhuangia gilva</name>
    <dbReference type="NCBI Taxonomy" id="3057677"/>
    <lineage>
        <taxon>Bacteria</taxon>
        <taxon>Pseudomonadati</taxon>
        <taxon>Bacteroidota</taxon>
        <taxon>Flavobacteriia</taxon>
        <taxon>Flavobacteriales</taxon>
        <taxon>Flavobacteriaceae</taxon>
        <taxon>Wenyingzhuangia</taxon>
    </lineage>
</organism>
<evidence type="ECO:0000313" key="1">
    <source>
        <dbReference type="EMBL" id="MDO3693295.1"/>
    </source>
</evidence>
<dbReference type="InterPro" id="IPR021388">
    <property type="entry name" value="DUF3024"/>
</dbReference>
<comment type="caution">
    <text evidence="1">The sequence shown here is derived from an EMBL/GenBank/DDBJ whole genome shotgun (WGS) entry which is preliminary data.</text>
</comment>
<proteinExistence type="predicted"/>
<name>A0ABT8VMU2_9FLAO</name>
<accession>A0ABT8VMU2</accession>
<keyword evidence="2" id="KW-1185">Reference proteome</keyword>
<gene>
    <name evidence="1" type="ORF">QVZ41_00330</name>
</gene>
<sequence length="111" mass="13603">MKVINFTEIQIKQYIEEIRPPKEIRKEVDVSYSYGNNVVEIFEIRPKWDDNKVIENFPVARAKYVKSKNIWRVYWMDSNEKWIQYKPNFEEQHFSKVIEVIKKDEHGCFWG</sequence>
<evidence type="ECO:0000313" key="2">
    <source>
        <dbReference type="Proteomes" id="UP001168642"/>
    </source>
</evidence>
<reference evidence="1" key="1">
    <citation type="submission" date="2023-07" db="EMBL/GenBank/DDBJ databases">
        <title>Wenyingzhuangia sp. chi5 genome sequencing and assembly.</title>
        <authorList>
            <person name="Park S."/>
        </authorList>
    </citation>
    <scope>NUCLEOTIDE SEQUENCE</scope>
    <source>
        <strain evidence="1">Chi5</strain>
    </source>
</reference>
<dbReference type="RefSeq" id="WP_302882567.1">
    <property type="nucleotide sequence ID" value="NZ_JAUMIT010000001.1"/>
</dbReference>
<dbReference type="EMBL" id="JAUMIT010000001">
    <property type="protein sequence ID" value="MDO3693295.1"/>
    <property type="molecule type" value="Genomic_DNA"/>
</dbReference>